<sequence length="55" mass="6141">MGKVHVLLKKEEILEEKLEDKIVVVLDVLLATTTITTVLSHGAEKVIPVLIKKKH</sequence>
<dbReference type="Gene3D" id="3.90.1560.10">
    <property type="entry name" value="ComB-like"/>
    <property type="match status" value="1"/>
</dbReference>
<dbReference type="Proteomes" id="UP001596143">
    <property type="component" value="Unassembled WGS sequence"/>
</dbReference>
<keyword evidence="3" id="KW-1185">Reference proteome</keyword>
<organism evidence="2 3">
    <name type="scientific">Aliibacillus thermotolerans</name>
    <dbReference type="NCBI Taxonomy" id="1834418"/>
    <lineage>
        <taxon>Bacteria</taxon>
        <taxon>Bacillati</taxon>
        <taxon>Bacillota</taxon>
        <taxon>Bacilli</taxon>
        <taxon>Bacillales</taxon>
        <taxon>Bacillaceae</taxon>
        <taxon>Aliibacillus</taxon>
    </lineage>
</organism>
<dbReference type="RefSeq" id="WP_270897413.1">
    <property type="nucleotide sequence ID" value="NZ_JBHSPF010000010.1"/>
</dbReference>
<evidence type="ECO:0000256" key="1">
    <source>
        <dbReference type="ARBA" id="ARBA00021948"/>
    </source>
</evidence>
<dbReference type="EMBL" id="JBHSPF010000010">
    <property type="protein sequence ID" value="MFC5627663.1"/>
    <property type="molecule type" value="Genomic_DNA"/>
</dbReference>
<comment type="caution">
    <text evidence="2">The sequence shown here is derived from an EMBL/GenBank/DDBJ whole genome shotgun (WGS) entry which is preliminary data.</text>
</comment>
<dbReference type="Pfam" id="PF04029">
    <property type="entry name" value="2-ph_phosp"/>
    <property type="match status" value="1"/>
</dbReference>
<dbReference type="InterPro" id="IPR036702">
    <property type="entry name" value="ComB-like_sf"/>
</dbReference>
<dbReference type="InterPro" id="IPR005238">
    <property type="entry name" value="ComB-like"/>
</dbReference>
<accession>A0ABW0U3G1</accession>
<evidence type="ECO:0000313" key="3">
    <source>
        <dbReference type="Proteomes" id="UP001596143"/>
    </source>
</evidence>
<dbReference type="SUPFAM" id="SSF142823">
    <property type="entry name" value="ComB-like"/>
    <property type="match status" value="1"/>
</dbReference>
<reference evidence="3" key="1">
    <citation type="journal article" date="2019" name="Int. J. Syst. Evol. Microbiol.">
        <title>The Global Catalogue of Microorganisms (GCM) 10K type strain sequencing project: providing services to taxonomists for standard genome sequencing and annotation.</title>
        <authorList>
            <consortium name="The Broad Institute Genomics Platform"/>
            <consortium name="The Broad Institute Genome Sequencing Center for Infectious Disease"/>
            <person name="Wu L."/>
            <person name="Ma J."/>
        </authorList>
    </citation>
    <scope>NUCLEOTIDE SEQUENCE [LARGE SCALE GENOMIC DNA]</scope>
    <source>
        <strain evidence="3">CGMCC 1.15790</strain>
    </source>
</reference>
<proteinExistence type="predicted"/>
<name>A0ABW0U3G1_9BACI</name>
<gene>
    <name evidence="2" type="ORF">ACFPTR_01960</name>
</gene>
<protein>
    <recommendedName>
        <fullName evidence="1">Probable 2-phosphosulfolactate phosphatase</fullName>
    </recommendedName>
</protein>
<evidence type="ECO:0000313" key="2">
    <source>
        <dbReference type="EMBL" id="MFC5627663.1"/>
    </source>
</evidence>